<dbReference type="InterPro" id="IPR001789">
    <property type="entry name" value="Sig_transdc_resp-reg_receiver"/>
</dbReference>
<dbReference type="AlphaFoldDB" id="A0A1S2LY65"/>
<organism evidence="7 8">
    <name type="scientific">Anaerobacillus alkalilacustris</name>
    <dbReference type="NCBI Taxonomy" id="393763"/>
    <lineage>
        <taxon>Bacteria</taxon>
        <taxon>Bacillati</taxon>
        <taxon>Bacillota</taxon>
        <taxon>Bacilli</taxon>
        <taxon>Bacillales</taxon>
        <taxon>Bacillaceae</taxon>
        <taxon>Anaerobacillus</taxon>
    </lineage>
</organism>
<feature type="domain" description="Response regulatory" evidence="6">
    <location>
        <begin position="4"/>
        <end position="121"/>
    </location>
</feature>
<dbReference type="SUPFAM" id="SSF52172">
    <property type="entry name" value="CheY-like"/>
    <property type="match status" value="1"/>
</dbReference>
<keyword evidence="8" id="KW-1185">Reference proteome</keyword>
<keyword evidence="2 7" id="KW-0238">DNA-binding</keyword>
<dbReference type="GO" id="GO:0043565">
    <property type="term" value="F:sequence-specific DNA binding"/>
    <property type="evidence" value="ECO:0007669"/>
    <property type="project" value="InterPro"/>
</dbReference>
<dbReference type="SMART" id="SM00342">
    <property type="entry name" value="HTH_ARAC"/>
    <property type="match status" value="1"/>
</dbReference>
<dbReference type="PRINTS" id="PR00032">
    <property type="entry name" value="HTHARAC"/>
</dbReference>
<dbReference type="InterPro" id="IPR009057">
    <property type="entry name" value="Homeodomain-like_sf"/>
</dbReference>
<dbReference type="GO" id="GO:0000160">
    <property type="term" value="P:phosphorelay signal transduction system"/>
    <property type="evidence" value="ECO:0007669"/>
    <property type="project" value="InterPro"/>
</dbReference>
<evidence type="ECO:0000256" key="1">
    <source>
        <dbReference type="ARBA" id="ARBA00023015"/>
    </source>
</evidence>
<dbReference type="Pfam" id="PF12833">
    <property type="entry name" value="HTH_18"/>
    <property type="match status" value="1"/>
</dbReference>
<feature type="domain" description="HTH araC/xylS-type" evidence="5">
    <location>
        <begin position="155"/>
        <end position="253"/>
    </location>
</feature>
<dbReference type="PANTHER" id="PTHR43280">
    <property type="entry name" value="ARAC-FAMILY TRANSCRIPTIONAL REGULATOR"/>
    <property type="match status" value="1"/>
</dbReference>
<evidence type="ECO:0000256" key="2">
    <source>
        <dbReference type="ARBA" id="ARBA00023125"/>
    </source>
</evidence>
<dbReference type="PROSITE" id="PS01124">
    <property type="entry name" value="HTH_ARAC_FAMILY_2"/>
    <property type="match status" value="1"/>
</dbReference>
<keyword evidence="1" id="KW-0805">Transcription regulation</keyword>
<dbReference type="PROSITE" id="PS00041">
    <property type="entry name" value="HTH_ARAC_FAMILY_1"/>
    <property type="match status" value="1"/>
</dbReference>
<dbReference type="InterPro" id="IPR020449">
    <property type="entry name" value="Tscrpt_reg_AraC-type_HTH"/>
</dbReference>
<dbReference type="InterPro" id="IPR011006">
    <property type="entry name" value="CheY-like_superfamily"/>
</dbReference>
<dbReference type="PANTHER" id="PTHR43280:SF28">
    <property type="entry name" value="HTH-TYPE TRANSCRIPTIONAL ACTIVATOR RHAS"/>
    <property type="match status" value="1"/>
</dbReference>
<dbReference type="SMART" id="SM00448">
    <property type="entry name" value="REC"/>
    <property type="match status" value="1"/>
</dbReference>
<proteinExistence type="predicted"/>
<evidence type="ECO:0000259" key="5">
    <source>
        <dbReference type="PROSITE" id="PS01124"/>
    </source>
</evidence>
<dbReference type="Gene3D" id="3.40.50.2300">
    <property type="match status" value="1"/>
</dbReference>
<keyword evidence="3" id="KW-0804">Transcription</keyword>
<reference evidence="7 8" key="1">
    <citation type="submission" date="2016-10" db="EMBL/GenBank/DDBJ databases">
        <title>Draft genome sequences of four alkaliphilic bacteria belonging to the Anaerobacillus genus.</title>
        <authorList>
            <person name="Bassil N.M."/>
            <person name="Lloyd J.R."/>
        </authorList>
    </citation>
    <scope>NUCLEOTIDE SEQUENCE [LARGE SCALE GENOMIC DNA]</scope>
    <source>
        <strain evidence="7 8">DSM 18345</strain>
    </source>
</reference>
<evidence type="ECO:0000256" key="3">
    <source>
        <dbReference type="ARBA" id="ARBA00023163"/>
    </source>
</evidence>
<feature type="modified residue" description="4-aspartylphosphate" evidence="4">
    <location>
        <position position="56"/>
    </location>
</feature>
<protein>
    <submittedName>
        <fullName evidence="7">DNA-binding response regulator</fullName>
    </submittedName>
</protein>
<dbReference type="CDD" id="cd17536">
    <property type="entry name" value="REC_YesN-like"/>
    <property type="match status" value="1"/>
</dbReference>
<dbReference type="GO" id="GO:0003700">
    <property type="term" value="F:DNA-binding transcription factor activity"/>
    <property type="evidence" value="ECO:0007669"/>
    <property type="project" value="InterPro"/>
</dbReference>
<accession>A0A1S2LY65</accession>
<gene>
    <name evidence="7" type="ORF">BKP37_02820</name>
</gene>
<sequence>MGKKILIVDDEPITLQGLKKTLESWSSGNHEILAAPNAQTAIEILEQQTIHVLITDISMPEVTGLEMLKILKEQNHLPVVIIISAYSDFSYAQEAIEIGVVNYLLKPIKKQKLIDEVEKALQVEEKRYRSDMIEKVVDDSLVNIKSEEEYIGSIKKAIDFIEENLEHPLTLKEVAAHVHLNSSYFSVLFKEHTNMKFSEYVTRSRIQKAKNLLLTTQFSVAEIAEAVGYTTSKYFIKTFKEYEGLTPSKYKKLK</sequence>
<dbReference type="Proteomes" id="UP000179524">
    <property type="component" value="Unassembled WGS sequence"/>
</dbReference>
<comment type="caution">
    <text evidence="7">The sequence shown here is derived from an EMBL/GenBank/DDBJ whole genome shotgun (WGS) entry which is preliminary data.</text>
</comment>
<dbReference type="Pfam" id="PF00072">
    <property type="entry name" value="Response_reg"/>
    <property type="match status" value="1"/>
</dbReference>
<evidence type="ECO:0000313" key="7">
    <source>
        <dbReference type="EMBL" id="OIJ17448.1"/>
    </source>
</evidence>
<evidence type="ECO:0000313" key="8">
    <source>
        <dbReference type="Proteomes" id="UP000179524"/>
    </source>
</evidence>
<dbReference type="Gene3D" id="1.10.10.60">
    <property type="entry name" value="Homeodomain-like"/>
    <property type="match status" value="2"/>
</dbReference>
<dbReference type="InterPro" id="IPR018060">
    <property type="entry name" value="HTH_AraC"/>
</dbReference>
<name>A0A1S2LY65_9BACI</name>
<keyword evidence="4" id="KW-0597">Phosphoprotein</keyword>
<dbReference type="PROSITE" id="PS50110">
    <property type="entry name" value="RESPONSE_REGULATORY"/>
    <property type="match status" value="1"/>
</dbReference>
<dbReference type="RefSeq" id="WP_071308174.1">
    <property type="nucleotide sequence ID" value="NZ_MLQR01000001.1"/>
</dbReference>
<dbReference type="EMBL" id="MLQR01000001">
    <property type="protein sequence ID" value="OIJ17448.1"/>
    <property type="molecule type" value="Genomic_DNA"/>
</dbReference>
<evidence type="ECO:0000259" key="6">
    <source>
        <dbReference type="PROSITE" id="PS50110"/>
    </source>
</evidence>
<dbReference type="SUPFAM" id="SSF46689">
    <property type="entry name" value="Homeodomain-like"/>
    <property type="match status" value="2"/>
</dbReference>
<evidence type="ECO:0000256" key="4">
    <source>
        <dbReference type="PROSITE-ProRule" id="PRU00169"/>
    </source>
</evidence>
<dbReference type="InterPro" id="IPR018062">
    <property type="entry name" value="HTH_AraC-typ_CS"/>
</dbReference>